<sequence length="57" mass="6207">MDTGHYYDCLCVRLQSCPFLWIAWPGSAATIASLLGLNERPPRPQGAKGGVQGVYLQ</sequence>
<dbReference type="EMBL" id="MSFK01000024">
    <property type="protein sequence ID" value="PWY78422.1"/>
    <property type="molecule type" value="Genomic_DNA"/>
</dbReference>
<dbReference type="RefSeq" id="XP_025464731.1">
    <property type="nucleotide sequence ID" value="XM_025605942.1"/>
</dbReference>
<dbReference type="Proteomes" id="UP000246702">
    <property type="component" value="Unassembled WGS sequence"/>
</dbReference>
<organism evidence="1 2">
    <name type="scientific">Aspergillus sclerotioniger CBS 115572</name>
    <dbReference type="NCBI Taxonomy" id="1450535"/>
    <lineage>
        <taxon>Eukaryota</taxon>
        <taxon>Fungi</taxon>
        <taxon>Dikarya</taxon>
        <taxon>Ascomycota</taxon>
        <taxon>Pezizomycotina</taxon>
        <taxon>Eurotiomycetes</taxon>
        <taxon>Eurotiomycetidae</taxon>
        <taxon>Eurotiales</taxon>
        <taxon>Aspergillaceae</taxon>
        <taxon>Aspergillus</taxon>
        <taxon>Aspergillus subgen. Circumdati</taxon>
    </lineage>
</organism>
<proteinExistence type="predicted"/>
<gene>
    <name evidence="1" type="ORF">BO94DRAFT_176755</name>
</gene>
<dbReference type="AlphaFoldDB" id="A0A317VZH4"/>
<evidence type="ECO:0000313" key="1">
    <source>
        <dbReference type="EMBL" id="PWY78422.1"/>
    </source>
</evidence>
<name>A0A317VZH4_9EURO</name>
<comment type="caution">
    <text evidence="1">The sequence shown here is derived from an EMBL/GenBank/DDBJ whole genome shotgun (WGS) entry which is preliminary data.</text>
</comment>
<evidence type="ECO:0000313" key="2">
    <source>
        <dbReference type="Proteomes" id="UP000246702"/>
    </source>
</evidence>
<keyword evidence="2" id="KW-1185">Reference proteome</keyword>
<reference evidence="1 2" key="1">
    <citation type="submission" date="2016-12" db="EMBL/GenBank/DDBJ databases">
        <title>The genomes of Aspergillus section Nigri reveals drivers in fungal speciation.</title>
        <authorList>
            <consortium name="DOE Joint Genome Institute"/>
            <person name="Vesth T.C."/>
            <person name="Nybo J."/>
            <person name="Theobald S."/>
            <person name="Brandl J."/>
            <person name="Frisvad J.C."/>
            <person name="Nielsen K.F."/>
            <person name="Lyhne E.K."/>
            <person name="Kogle M.E."/>
            <person name="Kuo A."/>
            <person name="Riley R."/>
            <person name="Clum A."/>
            <person name="Nolan M."/>
            <person name="Lipzen A."/>
            <person name="Salamov A."/>
            <person name="Henrissat B."/>
            <person name="Wiebenga A."/>
            <person name="De Vries R.P."/>
            <person name="Grigoriev I.V."/>
            <person name="Mortensen U.H."/>
            <person name="Andersen M.R."/>
            <person name="Baker S.E."/>
        </authorList>
    </citation>
    <scope>NUCLEOTIDE SEQUENCE [LARGE SCALE GENOMIC DNA]</scope>
    <source>
        <strain evidence="1 2">CBS 115572</strain>
    </source>
</reference>
<accession>A0A317VZH4</accession>
<protein>
    <submittedName>
        <fullName evidence="1">Uncharacterized protein</fullName>
    </submittedName>
</protein>
<dbReference type="GeneID" id="37108085"/>